<comment type="similarity">
    <text evidence="8">Belongs to the TonB-dependent receptor family.</text>
</comment>
<evidence type="ECO:0000256" key="7">
    <source>
        <dbReference type="ARBA" id="ARBA00023237"/>
    </source>
</evidence>
<feature type="signal peptide" evidence="9">
    <location>
        <begin position="1"/>
        <end position="29"/>
    </location>
</feature>
<proteinExistence type="inferred from homology"/>
<evidence type="ECO:0000256" key="2">
    <source>
        <dbReference type="ARBA" id="ARBA00022448"/>
    </source>
</evidence>
<feature type="domain" description="TonB-dependent receptor plug" evidence="10">
    <location>
        <begin position="60"/>
        <end position="162"/>
    </location>
</feature>
<feature type="chain" id="PRO_5046579982" evidence="9">
    <location>
        <begin position="30"/>
        <end position="662"/>
    </location>
</feature>
<evidence type="ECO:0000256" key="6">
    <source>
        <dbReference type="ARBA" id="ARBA00023136"/>
    </source>
</evidence>
<dbReference type="PROSITE" id="PS52016">
    <property type="entry name" value="TONB_DEPENDENT_REC_3"/>
    <property type="match status" value="1"/>
</dbReference>
<keyword evidence="5 9" id="KW-0732">Signal</keyword>
<reference evidence="11 12" key="1">
    <citation type="submission" date="2020-09" db="EMBL/GenBank/DDBJ databases">
        <title>Methylomonas albis sp. nov. and Methylomonas fluvii sp. nov.: Two cold-adapted methanotrophs from the River Elbe and an amended description of Methylovulum psychrotolerans strain Eb1.</title>
        <authorList>
            <person name="Bussmann I.K."/>
            <person name="Klings K.-W."/>
            <person name="Warnstedt J."/>
            <person name="Hoppert M."/>
            <person name="Saborowski A."/>
            <person name="Horn F."/>
            <person name="Liebner S."/>
        </authorList>
    </citation>
    <scope>NUCLEOTIDE SEQUENCE [LARGE SCALE GENOMIC DNA]</scope>
    <source>
        <strain evidence="11 12">EbA</strain>
    </source>
</reference>
<dbReference type="PANTHER" id="PTHR30069">
    <property type="entry name" value="TONB-DEPENDENT OUTER MEMBRANE RECEPTOR"/>
    <property type="match status" value="1"/>
</dbReference>
<comment type="caution">
    <text evidence="11">The sequence shown here is derived from an EMBL/GenBank/DDBJ whole genome shotgun (WGS) entry which is preliminary data.</text>
</comment>
<evidence type="ECO:0000259" key="10">
    <source>
        <dbReference type="Pfam" id="PF07715"/>
    </source>
</evidence>
<keyword evidence="6 8" id="KW-0472">Membrane</keyword>
<dbReference type="InterPro" id="IPR036942">
    <property type="entry name" value="Beta-barrel_TonB_sf"/>
</dbReference>
<evidence type="ECO:0000256" key="1">
    <source>
        <dbReference type="ARBA" id="ARBA00004571"/>
    </source>
</evidence>
<evidence type="ECO:0000256" key="4">
    <source>
        <dbReference type="ARBA" id="ARBA00022692"/>
    </source>
</evidence>
<keyword evidence="4 8" id="KW-0812">Transmembrane</keyword>
<dbReference type="SUPFAM" id="SSF56935">
    <property type="entry name" value="Porins"/>
    <property type="match status" value="1"/>
</dbReference>
<dbReference type="InterPro" id="IPR039426">
    <property type="entry name" value="TonB-dep_rcpt-like"/>
</dbReference>
<dbReference type="PANTHER" id="PTHR30069:SF29">
    <property type="entry name" value="HEMOGLOBIN AND HEMOGLOBIN-HAPTOGLOBIN-BINDING PROTEIN 1-RELATED"/>
    <property type="match status" value="1"/>
</dbReference>
<protein>
    <submittedName>
        <fullName evidence="11">TonB-dependent receptor plug domain-containing protein</fullName>
    </submittedName>
</protein>
<dbReference type="Gene3D" id="2.40.170.20">
    <property type="entry name" value="TonB-dependent receptor, beta-barrel domain"/>
    <property type="match status" value="1"/>
</dbReference>
<organism evidence="11 12">
    <name type="scientific">Methylomonas albis</name>
    <dbReference type="NCBI Taxonomy" id="1854563"/>
    <lineage>
        <taxon>Bacteria</taxon>
        <taxon>Pseudomonadati</taxon>
        <taxon>Pseudomonadota</taxon>
        <taxon>Gammaproteobacteria</taxon>
        <taxon>Methylococcales</taxon>
        <taxon>Methylococcaceae</taxon>
        <taxon>Methylomonas</taxon>
    </lineage>
</organism>
<dbReference type="EMBL" id="JACXSS010000001">
    <property type="protein sequence ID" value="MBD9354337.1"/>
    <property type="molecule type" value="Genomic_DNA"/>
</dbReference>
<dbReference type="Gene3D" id="2.170.130.10">
    <property type="entry name" value="TonB-dependent receptor, plug domain"/>
    <property type="match status" value="1"/>
</dbReference>
<evidence type="ECO:0000256" key="9">
    <source>
        <dbReference type="SAM" id="SignalP"/>
    </source>
</evidence>
<name>A0ABR9CXD0_9GAMM</name>
<keyword evidence="2 8" id="KW-0813">Transport</keyword>
<comment type="subcellular location">
    <subcellularLocation>
        <location evidence="1 8">Cell outer membrane</location>
        <topology evidence="1 8">Multi-pass membrane protein</topology>
    </subcellularLocation>
</comment>
<keyword evidence="7 8" id="KW-0998">Cell outer membrane</keyword>
<keyword evidence="12" id="KW-1185">Reference proteome</keyword>
<evidence type="ECO:0000256" key="8">
    <source>
        <dbReference type="PROSITE-ProRule" id="PRU01360"/>
    </source>
</evidence>
<gene>
    <name evidence="11" type="ORF">IE877_00280</name>
</gene>
<evidence type="ECO:0000313" key="11">
    <source>
        <dbReference type="EMBL" id="MBD9354337.1"/>
    </source>
</evidence>
<accession>A0ABR9CXD0</accession>
<evidence type="ECO:0000313" key="12">
    <source>
        <dbReference type="Proteomes" id="UP000652176"/>
    </source>
</evidence>
<dbReference type="RefSeq" id="WP_192372166.1">
    <property type="nucleotide sequence ID" value="NZ_CAJHIV010000001.1"/>
</dbReference>
<keyword evidence="3 8" id="KW-1134">Transmembrane beta strand</keyword>
<dbReference type="Pfam" id="PF07715">
    <property type="entry name" value="Plug"/>
    <property type="match status" value="1"/>
</dbReference>
<sequence>MKYSALPLLDLPKPSLIFLALLHSAVAMAEQNTEELEITEVVANPIIEETHVDSFSDVSAVVTEDQIRDQNALDLASVLKRTPGVQISRYNPVGAFGGDQGGAVSIRGQGTGRPGSEIKTYIDDIPMYMATWNHPLLDLLPVNGMQSITVYKGPQPHINGNNFGSINLQTKTATEDGIHGSGRLSGGFFGTFTEQADVQGKYGDFDFSLAQGYARSDGHRENGFGELRNVLGKAGYQINPNWRSDVTFLYADNKAGDPGQYGVTPPIGEYDTVAGMVAASVSHEHGDWRGKFSLYHNGGDGDWLRQNTYFTGFADTRSNLLSQYSMDGFRWKEQFSPWQGGTILAGIDTEWLNGKVTNLGAQTNNQVYQFATPAFRLTSPYLALNHEFVLSKDWVMIPSMGVRFYEHSHYKSKASPHAGLSFVSKDLTLFGNVSNGVNYPGIDAAANSGALANVPLNMFSGGFLPNFSANGWQNLSPENVDHAEVGLKASPFNGTQIDLSFFIDNVKNRYVFDLTQGAYLNYGSYWMRGLEASVKQELFADWSMFAGLTLLNPSIPNLPYTPEQAVTAGINGPIGPLRFSFDLQYQARTWALNRARNLGEVNNQRVEAFTVANTRLAYPVPELGKKGELFVSVENLFDKRYAYRPGYQMPGIWGQIGIAASF</sequence>
<dbReference type="InterPro" id="IPR037066">
    <property type="entry name" value="Plug_dom_sf"/>
</dbReference>
<dbReference type="Proteomes" id="UP000652176">
    <property type="component" value="Unassembled WGS sequence"/>
</dbReference>
<evidence type="ECO:0000256" key="3">
    <source>
        <dbReference type="ARBA" id="ARBA00022452"/>
    </source>
</evidence>
<dbReference type="InterPro" id="IPR012910">
    <property type="entry name" value="Plug_dom"/>
</dbReference>
<evidence type="ECO:0000256" key="5">
    <source>
        <dbReference type="ARBA" id="ARBA00022729"/>
    </source>
</evidence>
<keyword evidence="11" id="KW-0675">Receptor</keyword>